<dbReference type="PANTHER" id="PTHR21234:SF42">
    <property type="entry name" value="PHOSPHORYLASE SUPERFAMILY PROTEIN"/>
    <property type="match status" value="1"/>
</dbReference>
<keyword evidence="3" id="KW-1185">Reference proteome</keyword>
<dbReference type="PANTHER" id="PTHR21234">
    <property type="entry name" value="PURINE NUCLEOSIDE PHOSPHORYLASE"/>
    <property type="match status" value="1"/>
</dbReference>
<dbReference type="Pfam" id="PF01048">
    <property type="entry name" value="PNP_UDP_1"/>
    <property type="match status" value="1"/>
</dbReference>
<gene>
    <name evidence="2" type="ORF">SAE02_20290</name>
</gene>
<proteinExistence type="predicted"/>
<organism evidence="2 3">
    <name type="scientific">Skermanella aerolata</name>
    <dbReference type="NCBI Taxonomy" id="393310"/>
    <lineage>
        <taxon>Bacteria</taxon>
        <taxon>Pseudomonadati</taxon>
        <taxon>Pseudomonadota</taxon>
        <taxon>Alphaproteobacteria</taxon>
        <taxon>Rhodospirillales</taxon>
        <taxon>Azospirillaceae</taxon>
        <taxon>Skermanella</taxon>
    </lineage>
</organism>
<dbReference type="CDD" id="cd09008">
    <property type="entry name" value="MTAN"/>
    <property type="match status" value="1"/>
</dbReference>
<dbReference type="Gene3D" id="3.40.50.1580">
    <property type="entry name" value="Nucleoside phosphorylase domain"/>
    <property type="match status" value="1"/>
</dbReference>
<dbReference type="InterPro" id="IPR035994">
    <property type="entry name" value="Nucleoside_phosphorylase_sf"/>
</dbReference>
<comment type="caution">
    <text evidence="2">The sequence shown here is derived from an EMBL/GenBank/DDBJ whole genome shotgun (WGS) entry which is preliminary data.</text>
</comment>
<evidence type="ECO:0000259" key="1">
    <source>
        <dbReference type="Pfam" id="PF01048"/>
    </source>
</evidence>
<reference evidence="2 3" key="1">
    <citation type="submission" date="2019-07" db="EMBL/GenBank/DDBJ databases">
        <title>Whole genome shotgun sequence of Skermanella aerolata NBRC 106429.</title>
        <authorList>
            <person name="Hosoyama A."/>
            <person name="Uohara A."/>
            <person name="Ohji S."/>
            <person name="Ichikawa N."/>
        </authorList>
    </citation>
    <scope>NUCLEOTIDE SEQUENCE [LARGE SCALE GENOMIC DNA]</scope>
    <source>
        <strain evidence="2 3">NBRC 106429</strain>
    </source>
</reference>
<evidence type="ECO:0000313" key="3">
    <source>
        <dbReference type="Proteomes" id="UP000321523"/>
    </source>
</evidence>
<dbReference type="InterPro" id="IPR000845">
    <property type="entry name" value="Nucleoside_phosphorylase_d"/>
</dbReference>
<dbReference type="RefSeq" id="WP_084720822.1">
    <property type="nucleotide sequence ID" value="NZ_BJYZ01000007.1"/>
</dbReference>
<sequence length="312" mass="33154">MILQNAASTILRPVLGTLGGMALCVIGQGAQAEPALPDTTPRSAVVSAFQPEWLALQANLEDRREHVVNGTVFLTGTIEAKPVVLFLSGISMVNAAMTTQLALDRFTIDRIVFSGIAGGVDPDLKIGDVVVPSAWSQYLEAVFARETPGGYQLPPFADRSANFGMIFPQSVEIARGKAEPERKTWFPVDAKLLEVAKATAAATELAQCTADNRCLSHRPKVVVGGNGVSGQAFVDNKAFREYTARTFDASVLDMESAAVAHVAYANGTPFIAFRSLSDLAGGGDGENEMQTFFQLASENSAAVVRAFLKAMP</sequence>
<dbReference type="GO" id="GO:0003824">
    <property type="term" value="F:catalytic activity"/>
    <property type="evidence" value="ECO:0007669"/>
    <property type="project" value="InterPro"/>
</dbReference>
<dbReference type="EMBL" id="BJYZ01000007">
    <property type="protein sequence ID" value="GEO37881.1"/>
    <property type="molecule type" value="Genomic_DNA"/>
</dbReference>
<dbReference type="GO" id="GO:0009116">
    <property type="term" value="P:nucleoside metabolic process"/>
    <property type="evidence" value="ECO:0007669"/>
    <property type="project" value="InterPro"/>
</dbReference>
<dbReference type="AlphaFoldDB" id="A0A512DN26"/>
<name>A0A512DN26_9PROT</name>
<evidence type="ECO:0000313" key="2">
    <source>
        <dbReference type="EMBL" id="GEO37881.1"/>
    </source>
</evidence>
<dbReference type="Proteomes" id="UP000321523">
    <property type="component" value="Unassembled WGS sequence"/>
</dbReference>
<protein>
    <submittedName>
        <fullName evidence="2">Phosphorylase</fullName>
    </submittedName>
</protein>
<feature type="domain" description="Nucleoside phosphorylase" evidence="1">
    <location>
        <begin position="44"/>
        <end position="309"/>
    </location>
</feature>
<accession>A0A512DN26</accession>
<dbReference type="OrthoDB" id="6677713at2"/>
<dbReference type="SUPFAM" id="SSF53167">
    <property type="entry name" value="Purine and uridine phosphorylases"/>
    <property type="match status" value="1"/>
</dbReference>